<dbReference type="InParanoid" id="A0A7R8V7T8"/>
<keyword evidence="4" id="KW-0479">Metal-binding</keyword>
<dbReference type="InterPro" id="IPR004036">
    <property type="entry name" value="Endonuclease-III-like_CS2"/>
</dbReference>
<dbReference type="EC" id="3.2.2.-" evidence="14"/>
<dbReference type="Proteomes" id="UP000594454">
    <property type="component" value="Chromosome 6"/>
</dbReference>
<dbReference type="AlphaFoldDB" id="A0A7R8V7T8"/>
<dbReference type="EC" id="4.2.99.18" evidence="14"/>
<keyword evidence="9" id="KW-0411">Iron-sulfur</keyword>
<evidence type="ECO:0000259" key="16">
    <source>
        <dbReference type="SMART" id="SM00478"/>
    </source>
</evidence>
<dbReference type="GO" id="GO:0003677">
    <property type="term" value="F:DNA binding"/>
    <property type="evidence" value="ECO:0007669"/>
    <property type="project" value="UniProtKB-UniRule"/>
</dbReference>
<evidence type="ECO:0000256" key="15">
    <source>
        <dbReference type="SAM" id="MobiDB-lite"/>
    </source>
</evidence>
<protein>
    <recommendedName>
        <fullName evidence="14">Endonuclease III homolog</fullName>
        <ecNumber evidence="14">3.2.2.-</ecNumber>
        <ecNumber evidence="14">4.2.99.18</ecNumber>
    </recommendedName>
    <alternativeName>
        <fullName evidence="14">Bifunctional DNA N-glycosylase/DNA-(apurinic or apyrimidinic site) lyase</fullName>
        <shortName evidence="14">DNA glycosylase/AP lyase</shortName>
    </alternativeName>
</protein>
<comment type="subcellular location">
    <subcellularLocation>
        <location evidence="14">Nucleus</location>
    </subcellularLocation>
    <subcellularLocation>
        <location evidence="14">Mitochondrion</location>
    </subcellularLocation>
</comment>
<evidence type="ECO:0000256" key="3">
    <source>
        <dbReference type="ARBA" id="ARBA00022485"/>
    </source>
</evidence>
<evidence type="ECO:0000256" key="4">
    <source>
        <dbReference type="ARBA" id="ARBA00022723"/>
    </source>
</evidence>
<keyword evidence="7" id="KW-0809">Transit peptide</keyword>
<dbReference type="PROSITE" id="PS01155">
    <property type="entry name" value="ENDONUCLEASE_III_2"/>
    <property type="match status" value="1"/>
</dbReference>
<evidence type="ECO:0000256" key="1">
    <source>
        <dbReference type="ARBA" id="ARBA00001966"/>
    </source>
</evidence>
<dbReference type="SUPFAM" id="SSF48150">
    <property type="entry name" value="DNA-glycosylase"/>
    <property type="match status" value="1"/>
</dbReference>
<keyword evidence="8" id="KW-0408">Iron</keyword>
<sequence length="331" mass="37222">MSSGLSQKLKRAASKPAGKKSAEGNDDPSKSPYFSPRKTRNKIKIEYEKPSTVPPKKKSLTDKIPAETKQEISPKNSTKRSSTSQEEHSDKADIKNSKWEPANWQEIIANLKIMRKSIPAPVDTMGCHKCSDESADEKTQRFHKLIALMLSSQTKDQVTFDAMNRLKSRGLTPQNVITWKASELEDILKPVSFYKNKARFIQKTAQILIDQYDGDIPNTPEYLMKLPGVGPKMAHICMNTAWNVISGIGVDVHVHRICNRLKWVRKPTKQPEDTRVNLESWLPSEHWSEVNALLVGFGQTICAPINPKCEICLNNQICPSATLSKSKRSAK</sequence>
<dbReference type="FunCoup" id="A0A7R8V7T8">
    <property type="interactions" value="1103"/>
</dbReference>
<dbReference type="GO" id="GO:0005739">
    <property type="term" value="C:mitochondrion"/>
    <property type="evidence" value="ECO:0007669"/>
    <property type="project" value="UniProtKB-SubCell"/>
</dbReference>
<dbReference type="GO" id="GO:0005634">
    <property type="term" value="C:nucleus"/>
    <property type="evidence" value="ECO:0007669"/>
    <property type="project" value="UniProtKB-SubCell"/>
</dbReference>
<evidence type="ECO:0000256" key="9">
    <source>
        <dbReference type="ARBA" id="ARBA00023014"/>
    </source>
</evidence>
<dbReference type="Gene3D" id="1.10.1670.10">
    <property type="entry name" value="Helix-hairpin-Helix base-excision DNA repair enzymes (C-terminal)"/>
    <property type="match status" value="1"/>
</dbReference>
<keyword evidence="10 14" id="KW-0234">DNA repair</keyword>
<dbReference type="InterPro" id="IPR003265">
    <property type="entry name" value="HhH-GPD_domain"/>
</dbReference>
<dbReference type="InterPro" id="IPR004035">
    <property type="entry name" value="Endouclease-III_FeS-bd_BS"/>
</dbReference>
<evidence type="ECO:0000313" key="18">
    <source>
        <dbReference type="Proteomes" id="UP000594454"/>
    </source>
</evidence>
<dbReference type="PANTHER" id="PTHR43286:SF1">
    <property type="entry name" value="ENDONUCLEASE III-LIKE PROTEIN 1"/>
    <property type="match status" value="1"/>
</dbReference>
<gene>
    <name evidence="14" type="primary">NTH1</name>
    <name evidence="17" type="ORF">HERILL_LOCUS15901</name>
</gene>
<keyword evidence="12 14" id="KW-0326">Glycosidase</keyword>
<dbReference type="FunFam" id="1.10.340.30:FF:000005">
    <property type="entry name" value="Endonuclease III-like protein 1"/>
    <property type="match status" value="1"/>
</dbReference>
<dbReference type="GO" id="GO:0046872">
    <property type="term" value="F:metal ion binding"/>
    <property type="evidence" value="ECO:0007669"/>
    <property type="project" value="UniProtKB-KW"/>
</dbReference>
<feature type="compositionally biased region" description="Basic and acidic residues" evidence="15">
    <location>
        <begin position="85"/>
        <end position="98"/>
    </location>
</feature>
<dbReference type="GO" id="GO:0051539">
    <property type="term" value="F:4 iron, 4 sulfur cluster binding"/>
    <property type="evidence" value="ECO:0007669"/>
    <property type="project" value="UniProtKB-KW"/>
</dbReference>
<dbReference type="HAMAP" id="MF_03183">
    <property type="entry name" value="Endonuclease_III_Nth"/>
    <property type="match status" value="1"/>
</dbReference>
<comment type="cofactor">
    <cofactor evidence="1">
        <name>[4Fe-4S] cluster</name>
        <dbReference type="ChEBI" id="CHEBI:49883"/>
    </cofactor>
</comment>
<reference evidence="17 18" key="1">
    <citation type="submission" date="2020-11" db="EMBL/GenBank/DDBJ databases">
        <authorList>
            <person name="Wallbank WR R."/>
            <person name="Pardo Diaz C."/>
            <person name="Kozak K."/>
            <person name="Martin S."/>
            <person name="Jiggins C."/>
            <person name="Moest M."/>
            <person name="Warren A I."/>
            <person name="Generalovic N T."/>
            <person name="Byers J.R.P. K."/>
            <person name="Montejo-Kovacevich G."/>
            <person name="Yen C E."/>
        </authorList>
    </citation>
    <scope>NUCLEOTIDE SEQUENCE [LARGE SCALE GENOMIC DNA]</scope>
</reference>
<keyword evidence="14" id="KW-0496">Mitochondrion</keyword>
<evidence type="ECO:0000256" key="11">
    <source>
        <dbReference type="ARBA" id="ARBA00023239"/>
    </source>
</evidence>
<evidence type="ECO:0000256" key="10">
    <source>
        <dbReference type="ARBA" id="ARBA00023204"/>
    </source>
</evidence>
<keyword evidence="6 14" id="KW-0378">Hydrolase</keyword>
<evidence type="ECO:0000256" key="13">
    <source>
        <dbReference type="ARBA" id="ARBA00044632"/>
    </source>
</evidence>
<dbReference type="GO" id="GO:0006289">
    <property type="term" value="P:nucleotide-excision repair"/>
    <property type="evidence" value="ECO:0007669"/>
    <property type="project" value="TreeGrafter"/>
</dbReference>
<dbReference type="InterPro" id="IPR030841">
    <property type="entry name" value="NTH1"/>
</dbReference>
<feature type="compositionally biased region" description="Basic and acidic residues" evidence="15">
    <location>
        <begin position="59"/>
        <end position="72"/>
    </location>
</feature>
<dbReference type="InterPro" id="IPR000445">
    <property type="entry name" value="HhH_motif"/>
</dbReference>
<dbReference type="InterPro" id="IPR011257">
    <property type="entry name" value="DNA_glycosylase"/>
</dbReference>
<evidence type="ECO:0000256" key="7">
    <source>
        <dbReference type="ARBA" id="ARBA00022946"/>
    </source>
</evidence>
<dbReference type="SMART" id="SM00525">
    <property type="entry name" value="FES"/>
    <property type="match status" value="1"/>
</dbReference>
<keyword evidence="5 14" id="KW-0227">DNA damage</keyword>
<evidence type="ECO:0000256" key="8">
    <source>
        <dbReference type="ARBA" id="ARBA00023004"/>
    </source>
</evidence>
<keyword evidence="14" id="KW-0539">Nucleus</keyword>
<evidence type="ECO:0000256" key="5">
    <source>
        <dbReference type="ARBA" id="ARBA00022763"/>
    </source>
</evidence>
<dbReference type="SMART" id="SM00478">
    <property type="entry name" value="ENDO3c"/>
    <property type="match status" value="1"/>
</dbReference>
<dbReference type="InterPro" id="IPR003651">
    <property type="entry name" value="Endonuclease3_FeS-loop_motif"/>
</dbReference>
<feature type="domain" description="HhH-GPD" evidence="16">
    <location>
        <begin position="150"/>
        <end position="300"/>
    </location>
</feature>
<comment type="caution">
    <text evidence="14">Lacks conserved residue(s) required for the propagation of feature annotation.</text>
</comment>
<dbReference type="GO" id="GO:0006285">
    <property type="term" value="P:base-excision repair, AP site formation"/>
    <property type="evidence" value="ECO:0007669"/>
    <property type="project" value="UniProtKB-UniRule"/>
</dbReference>
<dbReference type="PROSITE" id="PS00764">
    <property type="entry name" value="ENDONUCLEASE_III_1"/>
    <property type="match status" value="1"/>
</dbReference>
<dbReference type="PANTHER" id="PTHR43286">
    <property type="entry name" value="ENDONUCLEASE III-LIKE PROTEIN 1"/>
    <property type="match status" value="1"/>
</dbReference>
<evidence type="ECO:0000256" key="14">
    <source>
        <dbReference type="HAMAP-Rule" id="MF_03183"/>
    </source>
</evidence>
<evidence type="ECO:0000256" key="12">
    <source>
        <dbReference type="ARBA" id="ARBA00023295"/>
    </source>
</evidence>
<feature type="compositionally biased region" description="Basic and acidic residues" evidence="15">
    <location>
        <begin position="20"/>
        <end position="29"/>
    </location>
</feature>
<dbReference type="Gene3D" id="1.10.340.30">
    <property type="entry name" value="Hypothetical protein, domain 2"/>
    <property type="match status" value="1"/>
</dbReference>
<proteinExistence type="inferred from homology"/>
<dbReference type="FunFam" id="1.10.1670.10:FF:000003">
    <property type="entry name" value="Endonuclease III homolog"/>
    <property type="match status" value="1"/>
</dbReference>
<accession>A0A7R8V7T8</accession>
<dbReference type="Pfam" id="PF00633">
    <property type="entry name" value="HHH"/>
    <property type="match status" value="1"/>
</dbReference>
<dbReference type="Pfam" id="PF00730">
    <property type="entry name" value="HhH-GPD"/>
    <property type="match status" value="1"/>
</dbReference>
<dbReference type="GO" id="GO:0140078">
    <property type="term" value="F:class I DNA-(apurinic or apyrimidinic site) endonuclease activity"/>
    <property type="evidence" value="ECO:0007669"/>
    <property type="project" value="UniProtKB-EC"/>
</dbReference>
<keyword evidence="11 14" id="KW-0456">Lyase</keyword>
<feature type="compositionally biased region" description="Polar residues" evidence="15">
    <location>
        <begin position="73"/>
        <end position="84"/>
    </location>
</feature>
<organism evidence="17 18">
    <name type="scientific">Hermetia illucens</name>
    <name type="common">Black soldier fly</name>
    <dbReference type="NCBI Taxonomy" id="343691"/>
    <lineage>
        <taxon>Eukaryota</taxon>
        <taxon>Metazoa</taxon>
        <taxon>Ecdysozoa</taxon>
        <taxon>Arthropoda</taxon>
        <taxon>Hexapoda</taxon>
        <taxon>Insecta</taxon>
        <taxon>Pterygota</taxon>
        <taxon>Neoptera</taxon>
        <taxon>Endopterygota</taxon>
        <taxon>Diptera</taxon>
        <taxon>Brachycera</taxon>
        <taxon>Stratiomyomorpha</taxon>
        <taxon>Stratiomyidae</taxon>
        <taxon>Hermetiinae</taxon>
        <taxon>Hermetia</taxon>
    </lineage>
</organism>
<evidence type="ECO:0000313" key="17">
    <source>
        <dbReference type="EMBL" id="CAD7093627.1"/>
    </source>
</evidence>
<comment type="similarity">
    <text evidence="2 14">Belongs to the Nth/MutY family.</text>
</comment>
<dbReference type="InterPro" id="IPR023170">
    <property type="entry name" value="HhH_base_excis_C"/>
</dbReference>
<dbReference type="CDD" id="cd00056">
    <property type="entry name" value="ENDO3c"/>
    <property type="match status" value="1"/>
</dbReference>
<keyword evidence="18" id="KW-1185">Reference proteome</keyword>
<comment type="function">
    <text evidence="14">Bifunctional DNA N-glycosylase with associated apurinic/apyrimidinic (AP) lyase function that catalyzes the first step in base excision repair (BER), the primary repair pathway for the repair of oxidative DNA damage. The DNA N-glycosylase activity releases the damaged DNA base from DNA by cleaving the N-glycosidic bond, leaving an AP site. The AP lyase activity cleaves the phosphodiester bond 3' to the AP site by a beta-elimination. Primarily recognizes and repairs oxidative base damage of pyrimidines.</text>
</comment>
<dbReference type="GO" id="GO:0000703">
    <property type="term" value="F:oxidized pyrimidine nucleobase lesion DNA N-glycosylase activity"/>
    <property type="evidence" value="ECO:0007669"/>
    <property type="project" value="UniProtKB-UniRule"/>
</dbReference>
<name>A0A7R8V7T8_HERIL</name>
<evidence type="ECO:0000256" key="6">
    <source>
        <dbReference type="ARBA" id="ARBA00022801"/>
    </source>
</evidence>
<comment type="catalytic activity">
    <reaction evidence="13 14">
        <text>2'-deoxyribonucleotide-(2'-deoxyribose 5'-phosphate)-2'-deoxyribonucleotide-DNA = a 3'-end 2'-deoxyribonucleotide-(2,3-dehydro-2,3-deoxyribose 5'-phosphate)-DNA + a 5'-end 5'-phospho-2'-deoxyribonucleoside-DNA + H(+)</text>
        <dbReference type="Rhea" id="RHEA:66592"/>
        <dbReference type="Rhea" id="RHEA-COMP:13180"/>
        <dbReference type="Rhea" id="RHEA-COMP:16897"/>
        <dbReference type="Rhea" id="RHEA-COMP:17067"/>
        <dbReference type="ChEBI" id="CHEBI:15378"/>
        <dbReference type="ChEBI" id="CHEBI:136412"/>
        <dbReference type="ChEBI" id="CHEBI:157695"/>
        <dbReference type="ChEBI" id="CHEBI:167181"/>
        <dbReference type="EC" id="4.2.99.18"/>
    </reaction>
</comment>
<dbReference type="OrthoDB" id="2099276at2759"/>
<dbReference type="EMBL" id="LR899014">
    <property type="protein sequence ID" value="CAD7093627.1"/>
    <property type="molecule type" value="Genomic_DNA"/>
</dbReference>
<evidence type="ECO:0000256" key="2">
    <source>
        <dbReference type="ARBA" id="ARBA00008343"/>
    </source>
</evidence>
<feature type="region of interest" description="Disordered" evidence="15">
    <location>
        <begin position="1"/>
        <end position="98"/>
    </location>
</feature>
<keyword evidence="3" id="KW-0004">4Fe-4S</keyword>